<evidence type="ECO:0000256" key="5">
    <source>
        <dbReference type="ARBA" id="ARBA00023002"/>
    </source>
</evidence>
<keyword evidence="11" id="KW-1185">Reference proteome</keyword>
<dbReference type="KEGG" id="ssam:E3D00_09960"/>
<dbReference type="AlphaFoldDB" id="A0A4Y6UJR5"/>
<proteinExistence type="inferred from homology"/>
<dbReference type="PIRSF" id="PIRSF000232">
    <property type="entry name" value="YdjA"/>
    <property type="match status" value="1"/>
</dbReference>
<feature type="domain" description="Nitroreductase" evidence="9">
    <location>
        <begin position="23"/>
        <end position="167"/>
    </location>
</feature>
<evidence type="ECO:0000256" key="7">
    <source>
        <dbReference type="PIRNR" id="PIRNR000232"/>
    </source>
</evidence>
<dbReference type="InterPro" id="IPR052530">
    <property type="entry name" value="NAD(P)H_nitroreductase"/>
</dbReference>
<keyword evidence="2 7" id="KW-0285">Flavoprotein</keyword>
<dbReference type="InterPro" id="IPR000415">
    <property type="entry name" value="Nitroreductase-like"/>
</dbReference>
<dbReference type="Proteomes" id="UP000316313">
    <property type="component" value="Chromosome"/>
</dbReference>
<dbReference type="EMBL" id="CP038141">
    <property type="protein sequence ID" value="QDH17859.1"/>
    <property type="molecule type" value="Genomic_DNA"/>
</dbReference>
<evidence type="ECO:0000256" key="8">
    <source>
        <dbReference type="PIRSR" id="PIRSR000232-1"/>
    </source>
</evidence>
<protein>
    <recommendedName>
        <fullName evidence="7">Putative NAD(P)H nitroreductase</fullName>
        <ecNumber evidence="7">1.-.-.-</ecNumber>
    </recommendedName>
</protein>
<evidence type="ECO:0000256" key="4">
    <source>
        <dbReference type="ARBA" id="ARBA00022857"/>
    </source>
</evidence>
<dbReference type="RefSeq" id="WP_141462201.1">
    <property type="nucleotide sequence ID" value="NZ_CP038141.1"/>
</dbReference>
<comment type="cofactor">
    <cofactor evidence="8">
        <name>FMN</name>
        <dbReference type="ChEBI" id="CHEBI:58210"/>
    </cofactor>
    <text evidence="8">Binds 1 FMN per subunit.</text>
</comment>
<evidence type="ECO:0000256" key="2">
    <source>
        <dbReference type="ARBA" id="ARBA00022630"/>
    </source>
</evidence>
<sequence length="200" mass="22184">MINHQSSLEFLLSRASTDQLVDPVPQGKQLRAILSAGLRAPDHGKMRPWRYTVIQGEYREAFAKVVLKAIEREESHLPEAKKEKRYHRFSTMPMIIALGIHIVPEGKIPVVEQEMAAAAGAMNVLNALHAEGFGGIWVTGAFSTDTELLEMLGLKKPDCLAGFLFVGTPEGSKEDRKRPDIEKYMALWEGKPVSFGANVD</sequence>
<dbReference type="InterPro" id="IPR026021">
    <property type="entry name" value="YdjA-like"/>
</dbReference>
<dbReference type="OrthoDB" id="9804207at2"/>
<dbReference type="Gene3D" id="3.40.109.10">
    <property type="entry name" value="NADH Oxidase"/>
    <property type="match status" value="1"/>
</dbReference>
<evidence type="ECO:0000256" key="3">
    <source>
        <dbReference type="ARBA" id="ARBA00022643"/>
    </source>
</evidence>
<reference evidence="10 11" key="1">
    <citation type="submission" date="2019-03" db="EMBL/GenBank/DDBJ databases">
        <title>The complete genome sequence of Swingsia samuiensis NBRC107927(T).</title>
        <authorList>
            <person name="Chua K.-O."/>
            <person name="Chan K.-G."/>
            <person name="See-Too W.-S."/>
        </authorList>
    </citation>
    <scope>NUCLEOTIDE SEQUENCE [LARGE SCALE GENOMIC DNA]</scope>
    <source>
        <strain evidence="10 11">AH83</strain>
    </source>
</reference>
<feature type="binding site" description="in other chain" evidence="8">
    <location>
        <begin position="14"/>
        <end position="16"/>
    </location>
    <ligand>
        <name>FMN</name>
        <dbReference type="ChEBI" id="CHEBI:58210"/>
        <note>ligand shared between dimeric partners</note>
    </ligand>
</feature>
<dbReference type="PANTHER" id="PTHR43821">
    <property type="entry name" value="NAD(P)H NITROREDUCTASE YDJA-RELATED"/>
    <property type="match status" value="1"/>
</dbReference>
<dbReference type="InterPro" id="IPR029479">
    <property type="entry name" value="Nitroreductase"/>
</dbReference>
<gene>
    <name evidence="10" type="ORF">E3D00_09960</name>
</gene>
<comment type="similarity">
    <text evidence="1 7">Belongs to the nitroreductase family.</text>
</comment>
<dbReference type="GO" id="GO:0016491">
    <property type="term" value="F:oxidoreductase activity"/>
    <property type="evidence" value="ECO:0007669"/>
    <property type="project" value="UniProtKB-UniRule"/>
</dbReference>
<evidence type="ECO:0000256" key="1">
    <source>
        <dbReference type="ARBA" id="ARBA00007118"/>
    </source>
</evidence>
<dbReference type="Pfam" id="PF00881">
    <property type="entry name" value="Nitroreductase"/>
    <property type="match status" value="1"/>
</dbReference>
<dbReference type="EC" id="1.-.-.-" evidence="7"/>
<keyword evidence="5 7" id="KW-0560">Oxidoreductase</keyword>
<evidence type="ECO:0000259" key="9">
    <source>
        <dbReference type="Pfam" id="PF00881"/>
    </source>
</evidence>
<evidence type="ECO:0000313" key="11">
    <source>
        <dbReference type="Proteomes" id="UP000316313"/>
    </source>
</evidence>
<name>A0A4Y6UJR5_9PROT</name>
<dbReference type="SUPFAM" id="SSF55469">
    <property type="entry name" value="FMN-dependent nitroreductase-like"/>
    <property type="match status" value="1"/>
</dbReference>
<keyword evidence="6 7" id="KW-0520">NAD</keyword>
<feature type="binding site" evidence="8">
    <location>
        <position position="39"/>
    </location>
    <ligand>
        <name>FMN</name>
        <dbReference type="ChEBI" id="CHEBI:58210"/>
        <note>ligand shared between dimeric partners</note>
    </ligand>
</feature>
<organism evidence="10 11">
    <name type="scientific">Swingsia samuiensis</name>
    <dbReference type="NCBI Taxonomy" id="1293412"/>
    <lineage>
        <taxon>Bacteria</taxon>
        <taxon>Pseudomonadati</taxon>
        <taxon>Pseudomonadota</taxon>
        <taxon>Alphaproteobacteria</taxon>
        <taxon>Acetobacterales</taxon>
        <taxon>Acetobacteraceae</taxon>
        <taxon>Swingsia</taxon>
    </lineage>
</organism>
<keyword evidence="4 7" id="KW-0521">NADP</keyword>
<evidence type="ECO:0000256" key="6">
    <source>
        <dbReference type="ARBA" id="ARBA00023027"/>
    </source>
</evidence>
<keyword evidence="3 7" id="KW-0288">FMN</keyword>
<dbReference type="CDD" id="cd02135">
    <property type="entry name" value="YdjA-like"/>
    <property type="match status" value="1"/>
</dbReference>
<feature type="binding site" evidence="8">
    <location>
        <position position="43"/>
    </location>
    <ligand>
        <name>FMN</name>
        <dbReference type="ChEBI" id="CHEBI:58210"/>
        <note>ligand shared between dimeric partners</note>
    </ligand>
</feature>
<dbReference type="PANTHER" id="PTHR43821:SF1">
    <property type="entry name" value="NAD(P)H NITROREDUCTASE YDJA-RELATED"/>
    <property type="match status" value="1"/>
</dbReference>
<feature type="binding site" description="in other chain" evidence="8">
    <location>
        <begin position="137"/>
        <end position="139"/>
    </location>
    <ligand>
        <name>FMN</name>
        <dbReference type="ChEBI" id="CHEBI:58210"/>
        <note>ligand shared between dimeric partners</note>
    </ligand>
</feature>
<evidence type="ECO:0000313" key="10">
    <source>
        <dbReference type="EMBL" id="QDH17859.1"/>
    </source>
</evidence>
<accession>A0A4Y6UJR5</accession>